<feature type="compositionally biased region" description="Basic and acidic residues" evidence="1">
    <location>
        <begin position="274"/>
        <end position="293"/>
    </location>
</feature>
<accession>A0A644UND0</accession>
<feature type="compositionally biased region" description="Basic and acidic residues" evidence="1">
    <location>
        <begin position="109"/>
        <end position="120"/>
    </location>
</feature>
<feature type="compositionally biased region" description="Basic and acidic residues" evidence="1">
    <location>
        <begin position="44"/>
        <end position="62"/>
    </location>
</feature>
<evidence type="ECO:0000256" key="1">
    <source>
        <dbReference type="SAM" id="MobiDB-lite"/>
    </source>
</evidence>
<feature type="compositionally biased region" description="Basic and acidic residues" evidence="1">
    <location>
        <begin position="182"/>
        <end position="265"/>
    </location>
</feature>
<protein>
    <submittedName>
        <fullName evidence="2">Uncharacterized protein</fullName>
    </submittedName>
</protein>
<feature type="compositionally biased region" description="Basic and acidic residues" evidence="1">
    <location>
        <begin position="86"/>
        <end position="100"/>
    </location>
</feature>
<gene>
    <name evidence="2" type="ORF">SDC9_26418</name>
</gene>
<evidence type="ECO:0000313" key="2">
    <source>
        <dbReference type="EMBL" id="MPL80517.1"/>
    </source>
</evidence>
<feature type="compositionally biased region" description="Basic and acidic residues" evidence="1">
    <location>
        <begin position="139"/>
        <end position="174"/>
    </location>
</feature>
<sequence length="381" mass="42795">MTRRSDVAALRCLLVARVDHRIERQRRQQDHALDQVLAGVAEVQDGHAVDQDADQHGADKHVAHPALAARQADPAQHDDEQHVIDQRRIVEPGVDARDEAGEQDPGEIGDQRGDDILRDQHRPRRQPHGARGMGVVAGRIDEAAKAGEPQEGRHQRREREKDRHRGRQAKEGARANEAQPGDIRRRIEHIRAERDPAAAIDHRGHGQGGEDRRDLGHRDQQPGDQPADRHQPAADHDRTEKPLPERRKPDREGDADDHHRDHRQVDAAPDDDEAHPGRERAQDRDILQQRKDVALGQEVVEKYRKHHEEKRGDRGDDAFLRDLDAPTGTGRLRGVPGHVLSSLDAARRGARSPTRLRPACPPDRIIPPDPAGLNCVFLMGR</sequence>
<dbReference type="EMBL" id="VSSQ01000138">
    <property type="protein sequence ID" value="MPL80517.1"/>
    <property type="molecule type" value="Genomic_DNA"/>
</dbReference>
<proteinExistence type="predicted"/>
<reference evidence="2" key="1">
    <citation type="submission" date="2019-08" db="EMBL/GenBank/DDBJ databases">
        <authorList>
            <person name="Kucharzyk K."/>
            <person name="Murdoch R.W."/>
            <person name="Higgins S."/>
            <person name="Loffler F."/>
        </authorList>
    </citation>
    <scope>NUCLEOTIDE SEQUENCE</scope>
</reference>
<dbReference type="AlphaFoldDB" id="A0A644UND0"/>
<name>A0A644UND0_9ZZZZ</name>
<feature type="region of interest" description="Disordered" evidence="1">
    <location>
        <begin position="86"/>
        <end position="336"/>
    </location>
</feature>
<feature type="region of interest" description="Disordered" evidence="1">
    <location>
        <begin position="44"/>
        <end position="63"/>
    </location>
</feature>
<comment type="caution">
    <text evidence="2">The sequence shown here is derived from an EMBL/GenBank/DDBJ whole genome shotgun (WGS) entry which is preliminary data.</text>
</comment>
<organism evidence="2">
    <name type="scientific">bioreactor metagenome</name>
    <dbReference type="NCBI Taxonomy" id="1076179"/>
    <lineage>
        <taxon>unclassified sequences</taxon>
        <taxon>metagenomes</taxon>
        <taxon>ecological metagenomes</taxon>
    </lineage>
</organism>
<feature type="compositionally biased region" description="Basic and acidic residues" evidence="1">
    <location>
        <begin position="309"/>
        <end position="324"/>
    </location>
</feature>